<dbReference type="Proteomes" id="UP001165586">
    <property type="component" value="Unassembled WGS sequence"/>
</dbReference>
<name>A0ABT2HC88_9MICO</name>
<dbReference type="InterPro" id="IPR043502">
    <property type="entry name" value="DNA/RNA_pol_sf"/>
</dbReference>
<dbReference type="SUPFAM" id="SSF56672">
    <property type="entry name" value="DNA/RNA polymerases"/>
    <property type="match status" value="1"/>
</dbReference>
<evidence type="ECO:0000313" key="1">
    <source>
        <dbReference type="EMBL" id="MCS5737570.1"/>
    </source>
</evidence>
<gene>
    <name evidence="1" type="ORF">N1032_27950</name>
</gene>
<dbReference type="EMBL" id="JANLCJ010000832">
    <property type="protein sequence ID" value="MCS5737570.1"/>
    <property type="molecule type" value="Genomic_DNA"/>
</dbReference>
<proteinExistence type="predicted"/>
<comment type="caution">
    <text evidence="1">The sequence shown here is derived from an EMBL/GenBank/DDBJ whole genome shotgun (WGS) entry which is preliminary data.</text>
</comment>
<evidence type="ECO:0000313" key="2">
    <source>
        <dbReference type="Proteomes" id="UP001165586"/>
    </source>
</evidence>
<reference evidence="1" key="1">
    <citation type="submission" date="2022-08" db="EMBL/GenBank/DDBJ databases">
        <authorList>
            <person name="Deng Y."/>
            <person name="Han X.-F."/>
            <person name="Zhang Y.-Q."/>
        </authorList>
    </citation>
    <scope>NUCLEOTIDE SEQUENCE</scope>
    <source>
        <strain evidence="1">CPCC 203386</strain>
    </source>
</reference>
<organism evidence="1 2">
    <name type="scientific">Herbiconiux daphne</name>
    <dbReference type="NCBI Taxonomy" id="2970914"/>
    <lineage>
        <taxon>Bacteria</taxon>
        <taxon>Bacillati</taxon>
        <taxon>Actinomycetota</taxon>
        <taxon>Actinomycetes</taxon>
        <taxon>Micrococcales</taxon>
        <taxon>Microbacteriaceae</taxon>
        <taxon>Herbiconiux</taxon>
    </lineage>
</organism>
<protein>
    <submittedName>
        <fullName evidence="1">Uncharacterized protein</fullName>
    </submittedName>
</protein>
<sequence>MTAGEVEAATQRDKLLAYVCASYGVTLPDMKASTLEARINDPETPAPLRDLLNIRLSSTTSSTAKYKTLINNASSDGRLRGLLQFCGAARTGRWAGRMWQPQNLPRPTLKPEAISAAIGAFKGGYADLVITDIMAAASSALRGCIVAPDGKKLVISDLS</sequence>
<feature type="non-terminal residue" evidence="1">
    <location>
        <position position="159"/>
    </location>
</feature>
<keyword evidence="2" id="KW-1185">Reference proteome</keyword>
<accession>A0ABT2HC88</accession>